<proteinExistence type="predicted"/>
<sequence>MGIKELFGFTSSDKNSFQLDEIWVDLGVEYFYKNLAVQSCVNLIANTLVRSKFRTYEKGKEKKGHNFYLFNVQPNQNQNSSEFFHEFVSKLVFDNECLVVMQNKKLYVCDSYDMKEYALNENMYHNVVIKNYQLHKTFYEHEVFHFKLNNEKIKSVIDNMYASYGKLLSTSMNYYKRSNALRALLRMEGVRAQNAEEQKKLEDMFNAQLKAFMTAEGSAVLPLQKGIEFDETQKLSNSGNTSRDVRALVDDIFDFVSMAFLIPKGLLKSDLADVENQTNNFLMFCVAPIAELIEDEINRKFYSKDEYLERTYLKIDTSLIKYVDIVSIAGAFEKLLSSGAHSVNDNLRLIDKEPINEDWAEQHFITKNYEEIQKFLKGGEKDD</sequence>
<organism evidence="1 2">
    <name type="scientific">Piscibacillus salipiscarius</name>
    <dbReference type="NCBI Taxonomy" id="299480"/>
    <lineage>
        <taxon>Bacteria</taxon>
        <taxon>Bacillati</taxon>
        <taxon>Bacillota</taxon>
        <taxon>Bacilli</taxon>
        <taxon>Bacillales</taxon>
        <taxon>Bacillaceae</taxon>
        <taxon>Piscibacillus</taxon>
    </lineage>
</organism>
<dbReference type="InterPro" id="IPR006427">
    <property type="entry name" value="Portal_HK97"/>
</dbReference>
<dbReference type="NCBIfam" id="TIGR01537">
    <property type="entry name" value="portal_HK97"/>
    <property type="match status" value="1"/>
</dbReference>
<dbReference type="InterPro" id="IPR006944">
    <property type="entry name" value="Phage/GTA_portal"/>
</dbReference>
<protein>
    <submittedName>
        <fullName evidence="1">Phage portal protein</fullName>
    </submittedName>
</protein>
<evidence type="ECO:0000313" key="2">
    <source>
        <dbReference type="Proteomes" id="UP001597452"/>
    </source>
</evidence>
<dbReference type="Proteomes" id="UP001597452">
    <property type="component" value="Unassembled WGS sequence"/>
</dbReference>
<dbReference type="RefSeq" id="WP_377328066.1">
    <property type="nucleotide sequence ID" value="NZ_JBHUMZ010000016.1"/>
</dbReference>
<dbReference type="Pfam" id="PF04860">
    <property type="entry name" value="Phage_portal"/>
    <property type="match status" value="1"/>
</dbReference>
<comment type="caution">
    <text evidence="1">The sequence shown here is derived from an EMBL/GenBank/DDBJ whole genome shotgun (WGS) entry which is preliminary data.</text>
</comment>
<accession>A0ABW5Q9K8</accession>
<reference evidence="2" key="1">
    <citation type="journal article" date="2019" name="Int. J. Syst. Evol. Microbiol.">
        <title>The Global Catalogue of Microorganisms (GCM) 10K type strain sequencing project: providing services to taxonomists for standard genome sequencing and annotation.</title>
        <authorList>
            <consortium name="The Broad Institute Genomics Platform"/>
            <consortium name="The Broad Institute Genome Sequencing Center for Infectious Disease"/>
            <person name="Wu L."/>
            <person name="Ma J."/>
        </authorList>
    </citation>
    <scope>NUCLEOTIDE SEQUENCE [LARGE SCALE GENOMIC DNA]</scope>
    <source>
        <strain evidence="2">TISTR 1571</strain>
    </source>
</reference>
<dbReference type="EMBL" id="JBHUMZ010000016">
    <property type="protein sequence ID" value="MFD2638385.1"/>
    <property type="molecule type" value="Genomic_DNA"/>
</dbReference>
<gene>
    <name evidence="1" type="ORF">ACFSW4_05870</name>
</gene>
<name>A0ABW5Q9K8_9BACI</name>
<evidence type="ECO:0000313" key="1">
    <source>
        <dbReference type="EMBL" id="MFD2638385.1"/>
    </source>
</evidence>
<keyword evidence="2" id="KW-1185">Reference proteome</keyword>